<dbReference type="InterPro" id="IPR001611">
    <property type="entry name" value="Leu-rich_rpt"/>
</dbReference>
<keyword evidence="8 14" id="KW-0547">Nucleotide-binding</keyword>
<evidence type="ECO:0000256" key="7">
    <source>
        <dbReference type="ARBA" id="ARBA00022737"/>
    </source>
</evidence>
<dbReference type="SMART" id="SM00220">
    <property type="entry name" value="S_TKc"/>
    <property type="match status" value="1"/>
</dbReference>
<evidence type="ECO:0000256" key="11">
    <source>
        <dbReference type="ARBA" id="ARBA00022989"/>
    </source>
</evidence>
<dbReference type="FunFam" id="3.80.10.10:FF:000215">
    <property type="entry name" value="Receptor-like protein kinase HSL1"/>
    <property type="match status" value="1"/>
</dbReference>
<dbReference type="SUPFAM" id="SSF56112">
    <property type="entry name" value="Protein kinase-like (PK-like)"/>
    <property type="match status" value="1"/>
</dbReference>
<dbReference type="Pfam" id="PF00069">
    <property type="entry name" value="Pkinase"/>
    <property type="match status" value="1"/>
</dbReference>
<accession>A0A5B6U8W5</accession>
<evidence type="ECO:0000256" key="4">
    <source>
        <dbReference type="ARBA" id="ARBA00022679"/>
    </source>
</evidence>
<evidence type="ECO:0000313" key="19">
    <source>
        <dbReference type="Proteomes" id="UP000325315"/>
    </source>
</evidence>
<keyword evidence="9 18" id="KW-0418">Kinase</keyword>
<dbReference type="SMART" id="SM00369">
    <property type="entry name" value="LRR_TYP"/>
    <property type="match status" value="6"/>
</dbReference>
<evidence type="ECO:0000256" key="6">
    <source>
        <dbReference type="ARBA" id="ARBA00022729"/>
    </source>
</evidence>
<dbReference type="Proteomes" id="UP000325315">
    <property type="component" value="Unassembled WGS sequence"/>
</dbReference>
<dbReference type="InterPro" id="IPR003591">
    <property type="entry name" value="Leu-rich_rpt_typical-subtyp"/>
</dbReference>
<keyword evidence="10 14" id="KW-0067">ATP-binding</keyword>
<feature type="binding site" evidence="14">
    <location>
        <position position="712"/>
    </location>
    <ligand>
        <name>ATP</name>
        <dbReference type="ChEBI" id="CHEBI:30616"/>
    </ligand>
</feature>
<feature type="transmembrane region" description="Helical" evidence="15">
    <location>
        <begin position="620"/>
        <end position="639"/>
    </location>
</feature>
<feature type="signal peptide" evidence="16">
    <location>
        <begin position="1"/>
        <end position="30"/>
    </location>
</feature>
<dbReference type="InterPro" id="IPR032675">
    <property type="entry name" value="LRR_dom_sf"/>
</dbReference>
<feature type="chain" id="PRO_5023068172" evidence="16">
    <location>
        <begin position="31"/>
        <end position="1004"/>
    </location>
</feature>
<dbReference type="PROSITE" id="PS50011">
    <property type="entry name" value="PROTEIN_KINASE_DOM"/>
    <property type="match status" value="1"/>
</dbReference>
<evidence type="ECO:0000256" key="10">
    <source>
        <dbReference type="ARBA" id="ARBA00022840"/>
    </source>
</evidence>
<evidence type="ECO:0000256" key="16">
    <source>
        <dbReference type="SAM" id="SignalP"/>
    </source>
</evidence>
<evidence type="ECO:0000256" key="8">
    <source>
        <dbReference type="ARBA" id="ARBA00022741"/>
    </source>
</evidence>
<dbReference type="GO" id="GO:0033612">
    <property type="term" value="F:receptor serine/threonine kinase binding"/>
    <property type="evidence" value="ECO:0007669"/>
    <property type="project" value="TreeGrafter"/>
</dbReference>
<dbReference type="PROSITE" id="PS00108">
    <property type="entry name" value="PROTEIN_KINASE_ST"/>
    <property type="match status" value="1"/>
</dbReference>
<proteinExistence type="inferred from homology"/>
<dbReference type="OrthoDB" id="676979at2759"/>
<dbReference type="PROSITE" id="PS51450">
    <property type="entry name" value="LRR"/>
    <property type="match status" value="1"/>
</dbReference>
<keyword evidence="5 15" id="KW-0812">Transmembrane</keyword>
<keyword evidence="12 15" id="KW-0472">Membrane</keyword>
<evidence type="ECO:0000256" key="5">
    <source>
        <dbReference type="ARBA" id="ARBA00022692"/>
    </source>
</evidence>
<dbReference type="SUPFAM" id="SSF52058">
    <property type="entry name" value="L domain-like"/>
    <property type="match status" value="1"/>
</dbReference>
<dbReference type="Pfam" id="PF23598">
    <property type="entry name" value="LRR_14"/>
    <property type="match status" value="1"/>
</dbReference>
<dbReference type="InterPro" id="IPR050647">
    <property type="entry name" value="Plant_LRR-RLKs"/>
</dbReference>
<dbReference type="CDD" id="cd14066">
    <property type="entry name" value="STKc_IRAK"/>
    <property type="match status" value="1"/>
</dbReference>
<dbReference type="Gene3D" id="1.10.510.10">
    <property type="entry name" value="Transferase(Phosphotransferase) domain 1"/>
    <property type="match status" value="1"/>
</dbReference>
<dbReference type="InterPro" id="IPR013210">
    <property type="entry name" value="LRR_N_plant-typ"/>
</dbReference>
<sequence>MMPFNNSTMIKHWFLLFTIMASALFPPCSAINVETRALLDVKSKLKDPLNVLGSWKESDSACKFYGVTCDPVSGNVTEISLAGKSLSGEISPSISMLNSLETLYLPLNSISGELPDEINHCSNLRVLNITWNKMVGIIPNLSGLKSLEILSLAFNSFSGRFPSSIGNLTGLVYLALGGNDFDESEIPESIGNLKNLNNLYLRNSNLVGQIPESVFELKALQILDLSLNKISGNISNSISKLKNLNQIELFHNNLTGELPPGIADLPLLKEFDISSNRLNGTLPKEIGKMNLTVFQCYNNRFYGEIPAGFGDMQHLIGFSVYKNRFSGQFPANFGRFSPLISIDISENQFSGGFPRFLCERGKLVILLALDNNFSGEFPDSYVECKSLVRLRVNKNHLSGNVPDGFWALPHAKIIDFSDNDFTGGVSASIGSSIGLNQLILQNNKFSSSLPSELGKLTNLERLLLNNNNFSGNLPAEIGALKQLFSLSLEQNSLSGSIPAELGNCVRLVDLNLADNYLSGIIPPTVSFMSSLNSLNLSGNKLTGPIPKNLENLKLSSIDLSENQLSGNVPHELLTIGGVKAFLGNRGLCIDKMFRNNMNDTVLNVCREEQGRKMVFRDKSVFFIVIVVALIVVLTGLLLVSYKNFKHSREDIENSLGGNKGVNPKWELACFHNMDIDADEICNLEERNLIGSGSTGRVYRLDLRRKGVVVAVKQLWDGEGLKVLAAEMEILGKIRHRNILKLYACLMRGRSSYLVFEYMENGNVFQALHRVKKDGKPELDWHQRHKIALGAAKGIAYLHHDCSSPIIHRDIKSCNILLDKDYEPKIADFGVAKVAEKSLKGSEWNCFAGTHGYIAPELAYTLKVTEKSDVYSFGVVLLELVTGRAAIEEEYGEGKDLVYWVLTHLNHHENVLKVLDSKVATGTATVRDDMIKVLKIGILCTAKVPNLRPTMREVVRMLVNAEPARSTSPDSQSDKNWTLPKNMVTIFVCISAPGTNTVLDYSPDL</sequence>
<evidence type="ECO:0000256" key="2">
    <source>
        <dbReference type="ARBA" id="ARBA00008684"/>
    </source>
</evidence>
<dbReference type="PROSITE" id="PS00107">
    <property type="entry name" value="PROTEIN_KINASE_ATP"/>
    <property type="match status" value="1"/>
</dbReference>
<evidence type="ECO:0000256" key="12">
    <source>
        <dbReference type="ARBA" id="ARBA00023136"/>
    </source>
</evidence>
<comment type="caution">
    <text evidence="18">The sequence shown here is derived from an EMBL/GenBank/DDBJ whole genome shotgun (WGS) entry which is preliminary data.</text>
</comment>
<dbReference type="FunFam" id="3.80.10.10:FF:000383">
    <property type="entry name" value="Leucine-rich repeat receptor protein kinase EMS1"/>
    <property type="match status" value="1"/>
</dbReference>
<comment type="similarity">
    <text evidence="2">Belongs to the protein kinase superfamily. Ser/Thr protein kinase family.</text>
</comment>
<evidence type="ECO:0000256" key="13">
    <source>
        <dbReference type="ARBA" id="ARBA00023180"/>
    </source>
</evidence>
<feature type="domain" description="Protein kinase" evidence="17">
    <location>
        <begin position="683"/>
        <end position="964"/>
    </location>
</feature>
<dbReference type="FunFam" id="3.80.10.10:FF:000234">
    <property type="entry name" value="Probable inactive receptor kinase RLK902"/>
    <property type="match status" value="1"/>
</dbReference>
<dbReference type="GO" id="GO:0016020">
    <property type="term" value="C:membrane"/>
    <property type="evidence" value="ECO:0007669"/>
    <property type="project" value="UniProtKB-SubCell"/>
</dbReference>
<name>A0A5B6U8W5_9ROSI</name>
<dbReference type="PANTHER" id="PTHR48056:SF20">
    <property type="entry name" value="PROTEIN KINASE DOMAIN-CONTAINING PROTEIN"/>
    <property type="match status" value="1"/>
</dbReference>
<evidence type="ECO:0000313" key="18">
    <source>
        <dbReference type="EMBL" id="KAA3453683.1"/>
    </source>
</evidence>
<dbReference type="FunFam" id="1.10.510.10:FF:000365">
    <property type="entry name" value="Leucine-rich repeat receptor-like serine/threonine-protein kinase At1g17230"/>
    <property type="match status" value="1"/>
</dbReference>
<keyword evidence="7" id="KW-0677">Repeat</keyword>
<evidence type="ECO:0000256" key="14">
    <source>
        <dbReference type="PROSITE-ProRule" id="PRU10141"/>
    </source>
</evidence>
<dbReference type="Gene3D" id="3.80.10.10">
    <property type="entry name" value="Ribonuclease Inhibitor"/>
    <property type="match status" value="4"/>
</dbReference>
<gene>
    <name evidence="18" type="ORF">EPI10_009693</name>
</gene>
<evidence type="ECO:0000259" key="17">
    <source>
        <dbReference type="PROSITE" id="PS50011"/>
    </source>
</evidence>
<organism evidence="18 19">
    <name type="scientific">Gossypium australe</name>
    <dbReference type="NCBI Taxonomy" id="47621"/>
    <lineage>
        <taxon>Eukaryota</taxon>
        <taxon>Viridiplantae</taxon>
        <taxon>Streptophyta</taxon>
        <taxon>Embryophyta</taxon>
        <taxon>Tracheophyta</taxon>
        <taxon>Spermatophyta</taxon>
        <taxon>Magnoliopsida</taxon>
        <taxon>eudicotyledons</taxon>
        <taxon>Gunneridae</taxon>
        <taxon>Pentapetalae</taxon>
        <taxon>rosids</taxon>
        <taxon>malvids</taxon>
        <taxon>Malvales</taxon>
        <taxon>Malvaceae</taxon>
        <taxon>Malvoideae</taxon>
        <taxon>Gossypium</taxon>
    </lineage>
</organism>
<dbReference type="GO" id="GO:0005524">
    <property type="term" value="F:ATP binding"/>
    <property type="evidence" value="ECO:0007669"/>
    <property type="project" value="UniProtKB-UniRule"/>
</dbReference>
<keyword evidence="19" id="KW-1185">Reference proteome</keyword>
<dbReference type="Pfam" id="PF13855">
    <property type="entry name" value="LRR_8"/>
    <property type="match status" value="1"/>
</dbReference>
<dbReference type="Gene3D" id="3.30.200.20">
    <property type="entry name" value="Phosphorylase Kinase, domain 1"/>
    <property type="match status" value="1"/>
</dbReference>
<evidence type="ECO:0000256" key="15">
    <source>
        <dbReference type="SAM" id="Phobius"/>
    </source>
</evidence>
<keyword evidence="13" id="KW-0325">Glycoprotein</keyword>
<keyword evidence="18" id="KW-0675">Receptor</keyword>
<dbReference type="AlphaFoldDB" id="A0A5B6U8W5"/>
<comment type="subcellular location">
    <subcellularLocation>
        <location evidence="1">Membrane</location>
        <topology evidence="1">Single-pass membrane protein</topology>
    </subcellularLocation>
</comment>
<dbReference type="Pfam" id="PF00560">
    <property type="entry name" value="LRR_1"/>
    <property type="match status" value="3"/>
</dbReference>
<dbReference type="SUPFAM" id="SSF52047">
    <property type="entry name" value="RNI-like"/>
    <property type="match status" value="1"/>
</dbReference>
<dbReference type="InterPro" id="IPR017441">
    <property type="entry name" value="Protein_kinase_ATP_BS"/>
</dbReference>
<reference evidence="19" key="1">
    <citation type="journal article" date="2019" name="Plant Biotechnol. J.">
        <title>Genome sequencing of the Australian wild diploid species Gossypium australe highlights disease resistance and delayed gland morphogenesis.</title>
        <authorList>
            <person name="Cai Y."/>
            <person name="Cai X."/>
            <person name="Wang Q."/>
            <person name="Wang P."/>
            <person name="Zhang Y."/>
            <person name="Cai C."/>
            <person name="Xu Y."/>
            <person name="Wang K."/>
            <person name="Zhou Z."/>
            <person name="Wang C."/>
            <person name="Geng S."/>
            <person name="Li B."/>
            <person name="Dong Q."/>
            <person name="Hou Y."/>
            <person name="Wang H."/>
            <person name="Ai P."/>
            <person name="Liu Z."/>
            <person name="Yi F."/>
            <person name="Sun M."/>
            <person name="An G."/>
            <person name="Cheng J."/>
            <person name="Zhang Y."/>
            <person name="Shi Q."/>
            <person name="Xie Y."/>
            <person name="Shi X."/>
            <person name="Chang Y."/>
            <person name="Huang F."/>
            <person name="Chen Y."/>
            <person name="Hong S."/>
            <person name="Mi L."/>
            <person name="Sun Q."/>
            <person name="Zhang L."/>
            <person name="Zhou B."/>
            <person name="Peng R."/>
            <person name="Zhang X."/>
            <person name="Liu F."/>
        </authorList>
    </citation>
    <scope>NUCLEOTIDE SEQUENCE [LARGE SCALE GENOMIC DNA]</scope>
    <source>
        <strain evidence="19">cv. PA1801</strain>
    </source>
</reference>
<protein>
    <submittedName>
        <fullName evidence="18">Receptor-like protein kinase HSL1</fullName>
    </submittedName>
</protein>
<dbReference type="InterPro" id="IPR055414">
    <property type="entry name" value="LRR_R13L4/SHOC2-like"/>
</dbReference>
<keyword evidence="11 15" id="KW-1133">Transmembrane helix</keyword>
<dbReference type="InterPro" id="IPR008271">
    <property type="entry name" value="Ser/Thr_kinase_AS"/>
</dbReference>
<evidence type="ECO:0000256" key="9">
    <source>
        <dbReference type="ARBA" id="ARBA00022777"/>
    </source>
</evidence>
<dbReference type="GO" id="GO:0004672">
    <property type="term" value="F:protein kinase activity"/>
    <property type="evidence" value="ECO:0007669"/>
    <property type="project" value="InterPro"/>
</dbReference>
<evidence type="ECO:0000256" key="3">
    <source>
        <dbReference type="ARBA" id="ARBA00022614"/>
    </source>
</evidence>
<evidence type="ECO:0000256" key="1">
    <source>
        <dbReference type="ARBA" id="ARBA00004167"/>
    </source>
</evidence>
<dbReference type="FunFam" id="3.30.200.20:FF:000511">
    <property type="entry name" value="Leucine-rich receptor-like protein kinase family protein"/>
    <property type="match status" value="1"/>
</dbReference>
<dbReference type="Pfam" id="PF08263">
    <property type="entry name" value="LRRNT_2"/>
    <property type="match status" value="1"/>
</dbReference>
<dbReference type="InterPro" id="IPR011009">
    <property type="entry name" value="Kinase-like_dom_sf"/>
</dbReference>
<keyword evidence="3" id="KW-0433">Leucine-rich repeat</keyword>
<keyword evidence="4" id="KW-0808">Transferase</keyword>
<dbReference type="PANTHER" id="PTHR48056">
    <property type="entry name" value="LRR RECEPTOR-LIKE SERINE/THREONINE-PROTEIN KINASE-RELATED"/>
    <property type="match status" value="1"/>
</dbReference>
<dbReference type="InterPro" id="IPR000719">
    <property type="entry name" value="Prot_kinase_dom"/>
</dbReference>
<dbReference type="EMBL" id="SMMG02000013">
    <property type="protein sequence ID" value="KAA3453683.1"/>
    <property type="molecule type" value="Genomic_DNA"/>
</dbReference>
<keyword evidence="6 16" id="KW-0732">Signal</keyword>